<dbReference type="InterPro" id="IPR017930">
    <property type="entry name" value="Myb_dom"/>
</dbReference>
<feature type="domain" description="HTH myb-type" evidence="5">
    <location>
        <begin position="351"/>
        <end position="408"/>
    </location>
</feature>
<dbReference type="PANTHER" id="PTHR45614:SF25">
    <property type="entry name" value="MYB PROTEIN"/>
    <property type="match status" value="1"/>
</dbReference>
<dbReference type="GO" id="GO:0005634">
    <property type="term" value="C:nucleus"/>
    <property type="evidence" value="ECO:0007669"/>
    <property type="project" value="TreeGrafter"/>
</dbReference>
<dbReference type="GO" id="GO:0000981">
    <property type="term" value="F:DNA-binding transcription factor activity, RNA polymerase II-specific"/>
    <property type="evidence" value="ECO:0007669"/>
    <property type="project" value="TreeGrafter"/>
</dbReference>
<feature type="compositionally biased region" description="Polar residues" evidence="3">
    <location>
        <begin position="130"/>
        <end position="140"/>
    </location>
</feature>
<proteinExistence type="predicted"/>
<keyword evidence="2" id="KW-0238">DNA-binding</keyword>
<feature type="domain" description="HTH myb-type" evidence="5">
    <location>
        <begin position="409"/>
        <end position="459"/>
    </location>
</feature>
<dbReference type="PANTHER" id="PTHR45614">
    <property type="entry name" value="MYB PROTEIN-RELATED"/>
    <property type="match status" value="1"/>
</dbReference>
<name>A0A3R6Y3V7_9STRA</name>
<evidence type="ECO:0000256" key="3">
    <source>
        <dbReference type="SAM" id="MobiDB-lite"/>
    </source>
</evidence>
<keyword evidence="7" id="KW-1185">Reference proteome</keyword>
<dbReference type="Proteomes" id="UP000285060">
    <property type="component" value="Unassembled WGS sequence"/>
</dbReference>
<dbReference type="EMBL" id="QUSY01001151">
    <property type="protein sequence ID" value="RHY25886.1"/>
    <property type="molecule type" value="Genomic_DNA"/>
</dbReference>
<feature type="domain" description="Myb-like" evidence="4">
    <location>
        <begin position="405"/>
        <end position="455"/>
    </location>
</feature>
<reference evidence="6 7" key="1">
    <citation type="submission" date="2018-08" db="EMBL/GenBank/DDBJ databases">
        <title>Aphanomyces genome sequencing and annotation.</title>
        <authorList>
            <person name="Minardi D."/>
            <person name="Oidtmann B."/>
            <person name="Van Der Giezen M."/>
            <person name="Studholme D.J."/>
        </authorList>
    </citation>
    <scope>NUCLEOTIDE SEQUENCE [LARGE SCALE GENOMIC DNA]</scope>
    <source>
        <strain evidence="6 7">NJM0002</strain>
    </source>
</reference>
<dbReference type="VEuPathDB" id="FungiDB:H310_08960"/>
<feature type="region of interest" description="Disordered" evidence="3">
    <location>
        <begin position="31"/>
        <end position="50"/>
    </location>
</feature>
<dbReference type="GO" id="GO:0000978">
    <property type="term" value="F:RNA polymerase II cis-regulatory region sequence-specific DNA binding"/>
    <property type="evidence" value="ECO:0007669"/>
    <property type="project" value="TreeGrafter"/>
</dbReference>
<evidence type="ECO:0000259" key="4">
    <source>
        <dbReference type="PROSITE" id="PS50090"/>
    </source>
</evidence>
<dbReference type="AlphaFoldDB" id="A0A3R6Y3V7"/>
<dbReference type="InterPro" id="IPR001005">
    <property type="entry name" value="SANT/Myb"/>
</dbReference>
<gene>
    <name evidence="6" type="ORF">DYB32_008028</name>
</gene>
<dbReference type="InterPro" id="IPR050560">
    <property type="entry name" value="MYB_TF"/>
</dbReference>
<dbReference type="FunFam" id="1.10.10.60:FF:000010">
    <property type="entry name" value="Transcriptional activator Myb isoform A"/>
    <property type="match status" value="1"/>
</dbReference>
<accession>A0A3R6Y3V7</accession>
<dbReference type="Gene3D" id="1.10.10.60">
    <property type="entry name" value="Homeodomain-like"/>
    <property type="match status" value="3"/>
</dbReference>
<sequence length="574" mass="62773">MVCLSSRPSPKRRVSKAGFEDASAMSQFLDTFSATNSPKRHNGGNLSYDDPPPFPKSVSLLRQGKVLSVVVHVASSERGLVPFKILIPENTPLSCEKSSLDALFPGGLTPKHDPRVEGSSSAKPNVDSFFPTSTGHTPKSQLHGHNHQRIQIPASNQSPSTSPRSTSSSDSAGPHDASQVCDFDDLSDDGLDFLTPPPDLHGVSSVDTVNNNFNAAMCTPTPIQEMFGLDATVGMIGYPRPMLVHHAHPAPSHNMTAQQQMQRYGQHQHASGASTGVYSPLFDPAAIAASLMGPGDRAGFVHSGSWCEKEDKLLRKSVKNLGTKNWKQVAMVLGTGKTDMQCLHRWNKVLKPGLLKGAWSAEEDDVLRTLMTKYGVGNIRWADVANHIQGRTGKQCRERWRNCLSPDINKGEWTNVEDEVMFRAQQRMGNRWSEIAKLLPGRTENAIKNRWNSSARKNWFSKQSGPSIATNQQHDDSVGDDAIEVKSESAMSHFKMADMANAVELSRLRSRSYSEDSTLSESCIGSSVDDLDLLDDDEFGDSFLDQLSPSKGLLDDDLSLLLDTVAKDFDTTTA</sequence>
<dbReference type="Pfam" id="PF00249">
    <property type="entry name" value="Myb_DNA-binding"/>
    <property type="match status" value="1"/>
</dbReference>
<keyword evidence="1" id="KW-0677">Repeat</keyword>
<dbReference type="CDD" id="cd00167">
    <property type="entry name" value="SANT"/>
    <property type="match status" value="3"/>
</dbReference>
<feature type="domain" description="Myb-like" evidence="4">
    <location>
        <begin position="304"/>
        <end position="350"/>
    </location>
</feature>
<dbReference type="InterPro" id="IPR009057">
    <property type="entry name" value="Homeodomain-like_sf"/>
</dbReference>
<evidence type="ECO:0000313" key="6">
    <source>
        <dbReference type="EMBL" id="RHY25886.1"/>
    </source>
</evidence>
<comment type="caution">
    <text evidence="6">The sequence shown here is derived from an EMBL/GenBank/DDBJ whole genome shotgun (WGS) entry which is preliminary data.</text>
</comment>
<dbReference type="SUPFAM" id="SSF46689">
    <property type="entry name" value="Homeodomain-like"/>
    <property type="match status" value="2"/>
</dbReference>
<dbReference type="SMART" id="SM00717">
    <property type="entry name" value="SANT"/>
    <property type="match status" value="3"/>
</dbReference>
<evidence type="ECO:0000256" key="2">
    <source>
        <dbReference type="ARBA" id="ARBA00023125"/>
    </source>
</evidence>
<dbReference type="Pfam" id="PF13921">
    <property type="entry name" value="Myb_DNA-bind_6"/>
    <property type="match status" value="1"/>
</dbReference>
<feature type="domain" description="Myb-like" evidence="4">
    <location>
        <begin position="351"/>
        <end position="404"/>
    </location>
</feature>
<feature type="region of interest" description="Disordered" evidence="3">
    <location>
        <begin position="106"/>
        <end position="183"/>
    </location>
</feature>
<feature type="compositionally biased region" description="Low complexity" evidence="3">
    <location>
        <begin position="155"/>
        <end position="171"/>
    </location>
</feature>
<dbReference type="PROSITE" id="PS51294">
    <property type="entry name" value="HTH_MYB"/>
    <property type="match status" value="3"/>
</dbReference>
<evidence type="ECO:0000313" key="7">
    <source>
        <dbReference type="Proteomes" id="UP000285060"/>
    </source>
</evidence>
<dbReference type="PROSITE" id="PS50090">
    <property type="entry name" value="MYB_LIKE"/>
    <property type="match status" value="3"/>
</dbReference>
<protein>
    <submittedName>
        <fullName evidence="6">Uncharacterized protein</fullName>
    </submittedName>
</protein>
<evidence type="ECO:0000256" key="1">
    <source>
        <dbReference type="ARBA" id="ARBA00022737"/>
    </source>
</evidence>
<evidence type="ECO:0000259" key="5">
    <source>
        <dbReference type="PROSITE" id="PS51294"/>
    </source>
</evidence>
<organism evidence="6 7">
    <name type="scientific">Aphanomyces invadans</name>
    <dbReference type="NCBI Taxonomy" id="157072"/>
    <lineage>
        <taxon>Eukaryota</taxon>
        <taxon>Sar</taxon>
        <taxon>Stramenopiles</taxon>
        <taxon>Oomycota</taxon>
        <taxon>Saprolegniomycetes</taxon>
        <taxon>Saprolegniales</taxon>
        <taxon>Verrucalvaceae</taxon>
        <taxon>Aphanomyces</taxon>
    </lineage>
</organism>
<feature type="domain" description="HTH myb-type" evidence="5">
    <location>
        <begin position="304"/>
        <end position="350"/>
    </location>
</feature>